<gene>
    <name evidence="2" type="ORF">CROQUDRAFT_669669</name>
</gene>
<comment type="caution">
    <text evidence="2">The sequence shown here is derived from an EMBL/GenBank/DDBJ whole genome shotgun (WGS) entry which is preliminary data.</text>
</comment>
<dbReference type="AlphaFoldDB" id="A0A9P6TDU6"/>
<keyword evidence="1" id="KW-0812">Transmembrane</keyword>
<feature type="transmembrane region" description="Helical" evidence="1">
    <location>
        <begin position="12"/>
        <end position="39"/>
    </location>
</feature>
<feature type="transmembrane region" description="Helical" evidence="1">
    <location>
        <begin position="168"/>
        <end position="193"/>
    </location>
</feature>
<evidence type="ECO:0000313" key="3">
    <source>
        <dbReference type="Proteomes" id="UP000886653"/>
    </source>
</evidence>
<keyword evidence="1" id="KW-1133">Transmembrane helix</keyword>
<evidence type="ECO:0000256" key="1">
    <source>
        <dbReference type="SAM" id="Phobius"/>
    </source>
</evidence>
<feature type="transmembrane region" description="Helical" evidence="1">
    <location>
        <begin position="213"/>
        <end position="235"/>
    </location>
</feature>
<proteinExistence type="predicted"/>
<dbReference type="EMBL" id="MU167233">
    <property type="protein sequence ID" value="KAG0148806.1"/>
    <property type="molecule type" value="Genomic_DNA"/>
</dbReference>
<protein>
    <submittedName>
        <fullName evidence="2">Uncharacterized protein</fullName>
    </submittedName>
</protein>
<dbReference type="Proteomes" id="UP000886653">
    <property type="component" value="Unassembled WGS sequence"/>
</dbReference>
<keyword evidence="1" id="KW-0472">Membrane</keyword>
<name>A0A9P6TDU6_9BASI</name>
<reference evidence="2" key="1">
    <citation type="submission" date="2013-11" db="EMBL/GenBank/DDBJ databases">
        <title>Genome sequence of the fusiform rust pathogen reveals effectors for host alternation and coevolution with pine.</title>
        <authorList>
            <consortium name="DOE Joint Genome Institute"/>
            <person name="Smith K."/>
            <person name="Pendleton A."/>
            <person name="Kubisiak T."/>
            <person name="Anderson C."/>
            <person name="Salamov A."/>
            <person name="Aerts A."/>
            <person name="Riley R."/>
            <person name="Clum A."/>
            <person name="Lindquist E."/>
            <person name="Ence D."/>
            <person name="Campbell M."/>
            <person name="Kronenberg Z."/>
            <person name="Feau N."/>
            <person name="Dhillon B."/>
            <person name="Hamelin R."/>
            <person name="Burleigh J."/>
            <person name="Smith J."/>
            <person name="Yandell M."/>
            <person name="Nelson C."/>
            <person name="Grigoriev I."/>
            <person name="Davis J."/>
        </authorList>
    </citation>
    <scope>NUCLEOTIDE SEQUENCE</scope>
    <source>
        <strain evidence="2">G11</strain>
    </source>
</reference>
<dbReference type="OrthoDB" id="2495287at2759"/>
<evidence type="ECO:0000313" key="2">
    <source>
        <dbReference type="EMBL" id="KAG0148806.1"/>
    </source>
</evidence>
<organism evidence="2 3">
    <name type="scientific">Cronartium quercuum f. sp. fusiforme G11</name>
    <dbReference type="NCBI Taxonomy" id="708437"/>
    <lineage>
        <taxon>Eukaryota</taxon>
        <taxon>Fungi</taxon>
        <taxon>Dikarya</taxon>
        <taxon>Basidiomycota</taxon>
        <taxon>Pucciniomycotina</taxon>
        <taxon>Pucciniomycetes</taxon>
        <taxon>Pucciniales</taxon>
        <taxon>Coleosporiaceae</taxon>
        <taxon>Cronartium</taxon>
    </lineage>
</organism>
<feature type="transmembrane region" description="Helical" evidence="1">
    <location>
        <begin position="126"/>
        <end position="148"/>
    </location>
</feature>
<sequence length="259" mass="28672">MAPPRISTKRLHILYTTPLILGLASFFLIWIPLFCLVPWRSNAGTVLRVEHVTPTNANVSNDILFQSGPTLYFGLLGSCYQPGPSAKLECTPIGFPPDYARTMALAGPALNAEHLEITMPDLPPVFIVWALVSLVALILQLIATLPLYSPTKFKEHRFLSKPLFSASLWILGIAWAFGFSAVLSLACFVQGFGDEYNTFSLFYILNHARSGPIFYLFAPAMFFQILVGLSFLIAIENAPTREKEAFADSWSAHVQMSNP</sequence>
<accession>A0A9P6TDU6</accession>
<keyword evidence="3" id="KW-1185">Reference proteome</keyword>